<dbReference type="KEGG" id="lrz:BJI69_09530"/>
<name>A0A0G9HC18_9GAMM</name>
<accession>A0A0G9HC18</accession>
<proteinExistence type="predicted"/>
<dbReference type="AlphaFoldDB" id="A0A0G9HC18"/>
<evidence type="ECO:0000313" key="1">
    <source>
        <dbReference type="EMBL" id="APG04110.1"/>
    </source>
</evidence>
<gene>
    <name evidence="1" type="ORF">BJI69_09530</name>
</gene>
<dbReference type="EMBL" id="CP017480">
    <property type="protein sequence ID" value="APG04110.1"/>
    <property type="molecule type" value="Genomic_DNA"/>
</dbReference>
<reference evidence="2" key="1">
    <citation type="submission" date="2016-09" db="EMBL/GenBank/DDBJ databases">
        <authorList>
            <person name="Lysoe E."/>
        </authorList>
    </citation>
    <scope>NUCLEOTIDE SEQUENCE [LARGE SCALE GENOMIC DNA]</scope>
    <source>
        <strain evidence="2">LJ96T</strain>
    </source>
</reference>
<dbReference type="OrthoDB" id="5948290at2"/>
<organism evidence="1 2">
    <name type="scientific">Luteibacter rhizovicinus DSM 16549</name>
    <dbReference type="NCBI Taxonomy" id="1440763"/>
    <lineage>
        <taxon>Bacteria</taxon>
        <taxon>Pseudomonadati</taxon>
        <taxon>Pseudomonadota</taxon>
        <taxon>Gammaproteobacteria</taxon>
        <taxon>Lysobacterales</taxon>
        <taxon>Rhodanobacteraceae</taxon>
        <taxon>Luteibacter</taxon>
    </lineage>
</organism>
<protein>
    <submittedName>
        <fullName evidence="1">Uncharacterized protein</fullName>
    </submittedName>
</protein>
<dbReference type="RefSeq" id="WP_052767211.1">
    <property type="nucleotide sequence ID" value="NZ_CP017480.1"/>
</dbReference>
<sequence>MGASIGWLAVKGKDADAVLGALDLVRNEQTESHPRRGFAITLPSGWFVVVTRFASPLIAEESLRPLSRGCTVVTCEQDDQQLVSAATCYVDGLRTWSIEHDGQQDDTRHLASQGSLPRAFDAIHARIEALQDHADAEGEDADHFFFLPPELAHSVTTFDETRPASAYGVAAFEGWTPAEALKPGRKATLPWSVRRAMVTARADRPWWKFW</sequence>
<dbReference type="Proteomes" id="UP000182987">
    <property type="component" value="Chromosome"/>
</dbReference>
<evidence type="ECO:0000313" key="2">
    <source>
        <dbReference type="Proteomes" id="UP000182987"/>
    </source>
</evidence>
<keyword evidence="2" id="KW-1185">Reference proteome</keyword>
<dbReference type="PATRIC" id="fig|1440763.5.peg.2231"/>